<feature type="transmembrane region" description="Helical" evidence="2">
    <location>
        <begin position="33"/>
        <end position="52"/>
    </location>
</feature>
<keyword evidence="2" id="KW-0472">Membrane</keyword>
<proteinExistence type="predicted"/>
<dbReference type="Proteomes" id="UP000007174">
    <property type="component" value="Unassembled WGS sequence"/>
</dbReference>
<feature type="region of interest" description="Disordered" evidence="1">
    <location>
        <begin position="1"/>
        <end position="22"/>
    </location>
</feature>
<dbReference type="HOGENOM" id="CLU_1539929_0_0_1"/>
<name>H1V9B0_COLHI</name>
<keyword evidence="2" id="KW-1133">Transmembrane helix</keyword>
<dbReference type="EMBL" id="CACQ02002156">
    <property type="protein sequence ID" value="CCF36813.1"/>
    <property type="molecule type" value="Genomic_DNA"/>
</dbReference>
<reference evidence="4" key="1">
    <citation type="journal article" date="2012" name="Nat. Genet.">
        <title>Lifestyle transitions in plant pathogenic Colletotrichum fungi deciphered by genome and transcriptome analyses.</title>
        <authorList>
            <person name="O'Connell R.J."/>
            <person name="Thon M.R."/>
            <person name="Hacquard S."/>
            <person name="Amyotte S.G."/>
            <person name="Kleemann J."/>
            <person name="Torres M.F."/>
            <person name="Damm U."/>
            <person name="Buiate E.A."/>
            <person name="Epstein L."/>
            <person name="Alkan N."/>
            <person name="Altmueller J."/>
            <person name="Alvarado-Balderrama L."/>
            <person name="Bauser C.A."/>
            <person name="Becker C."/>
            <person name="Birren B.W."/>
            <person name="Chen Z."/>
            <person name="Choi J."/>
            <person name="Crouch J.A."/>
            <person name="Duvick J.P."/>
            <person name="Farman M.A."/>
            <person name="Gan P."/>
            <person name="Heiman D."/>
            <person name="Henrissat B."/>
            <person name="Howard R.J."/>
            <person name="Kabbage M."/>
            <person name="Koch C."/>
            <person name="Kracher B."/>
            <person name="Kubo Y."/>
            <person name="Law A.D."/>
            <person name="Lebrun M.-H."/>
            <person name="Lee Y.-H."/>
            <person name="Miyara I."/>
            <person name="Moore N."/>
            <person name="Neumann U."/>
            <person name="Nordstroem K."/>
            <person name="Panaccione D.G."/>
            <person name="Panstruga R."/>
            <person name="Place M."/>
            <person name="Proctor R.H."/>
            <person name="Prusky D."/>
            <person name="Rech G."/>
            <person name="Reinhardt R."/>
            <person name="Rollins J.A."/>
            <person name="Rounsley S."/>
            <person name="Schardl C.L."/>
            <person name="Schwartz D.C."/>
            <person name="Shenoy N."/>
            <person name="Shirasu K."/>
            <person name="Sikhakolli U.R."/>
            <person name="Stueber K."/>
            <person name="Sukno S.A."/>
            <person name="Sweigard J.A."/>
            <person name="Takano Y."/>
            <person name="Takahara H."/>
            <person name="Trail F."/>
            <person name="van der Does H.C."/>
            <person name="Voll L.M."/>
            <person name="Will I."/>
            <person name="Young S."/>
            <person name="Zeng Q."/>
            <person name="Zhang J."/>
            <person name="Zhou S."/>
            <person name="Dickman M.B."/>
            <person name="Schulze-Lefert P."/>
            <person name="Ver Loren van Themaat E."/>
            <person name="Ma L.-J."/>
            <person name="Vaillancourt L.J."/>
        </authorList>
    </citation>
    <scope>NUCLEOTIDE SEQUENCE [LARGE SCALE GENOMIC DNA]</scope>
    <source>
        <strain evidence="4">IMI 349063</strain>
    </source>
</reference>
<evidence type="ECO:0000256" key="1">
    <source>
        <dbReference type="SAM" id="MobiDB-lite"/>
    </source>
</evidence>
<feature type="transmembrane region" description="Helical" evidence="2">
    <location>
        <begin position="64"/>
        <end position="84"/>
    </location>
</feature>
<protein>
    <recommendedName>
        <fullName evidence="5">Transmembrane protein</fullName>
    </recommendedName>
</protein>
<sequence length="174" mass="20117">MQQPPARLQARSPRQKKSTSLDSRFPRSGYRSGFFLLCFFSLVFFFLFFSFSDQEAFLEIPPSALHWIGRYQLLRVCFLSFPWARVPVLRMMDDDHFTTNDDDSRLRAQRTIRIKSNVTATGSMPRHTNTLGLPSLRTDSRISNFGGEDLQPGLGPIMATLSRRRSICRRSFRS</sequence>
<keyword evidence="2" id="KW-0812">Transmembrane</keyword>
<evidence type="ECO:0000313" key="4">
    <source>
        <dbReference type="Proteomes" id="UP000007174"/>
    </source>
</evidence>
<evidence type="ECO:0008006" key="5">
    <source>
        <dbReference type="Google" id="ProtNLM"/>
    </source>
</evidence>
<evidence type="ECO:0000256" key="2">
    <source>
        <dbReference type="SAM" id="Phobius"/>
    </source>
</evidence>
<organism evidence="3 4">
    <name type="scientific">Colletotrichum higginsianum (strain IMI 349063)</name>
    <name type="common">Crucifer anthracnose fungus</name>
    <dbReference type="NCBI Taxonomy" id="759273"/>
    <lineage>
        <taxon>Eukaryota</taxon>
        <taxon>Fungi</taxon>
        <taxon>Dikarya</taxon>
        <taxon>Ascomycota</taxon>
        <taxon>Pezizomycotina</taxon>
        <taxon>Sordariomycetes</taxon>
        <taxon>Hypocreomycetidae</taxon>
        <taxon>Glomerellales</taxon>
        <taxon>Glomerellaceae</taxon>
        <taxon>Colletotrichum</taxon>
        <taxon>Colletotrichum destructivum species complex</taxon>
    </lineage>
</organism>
<dbReference type="AlphaFoldDB" id="H1V9B0"/>
<accession>H1V9B0</accession>
<evidence type="ECO:0000313" key="3">
    <source>
        <dbReference type="EMBL" id="CCF36813.1"/>
    </source>
</evidence>
<gene>
    <name evidence="3" type="ORF">CH063_08295</name>
</gene>